<proteinExistence type="predicted"/>
<protein>
    <recommendedName>
        <fullName evidence="3">30S ribosomal protein S21</fullName>
    </recommendedName>
</protein>
<organism evidence="1 2">
    <name type="scientific">Amycolatopsis heterodermiae</name>
    <dbReference type="NCBI Taxonomy" id="3110235"/>
    <lineage>
        <taxon>Bacteria</taxon>
        <taxon>Bacillati</taxon>
        <taxon>Actinomycetota</taxon>
        <taxon>Actinomycetes</taxon>
        <taxon>Pseudonocardiales</taxon>
        <taxon>Pseudonocardiaceae</taxon>
        <taxon>Amycolatopsis</taxon>
    </lineage>
</organism>
<keyword evidence="2" id="KW-1185">Reference proteome</keyword>
<accession>A0ABU5RDL9</accession>
<name>A0ABU5RDL9_9PSEU</name>
<comment type="caution">
    <text evidence="1">The sequence shown here is derived from an EMBL/GenBank/DDBJ whole genome shotgun (WGS) entry which is preliminary data.</text>
</comment>
<evidence type="ECO:0000313" key="2">
    <source>
        <dbReference type="Proteomes" id="UP001304298"/>
    </source>
</evidence>
<sequence>MPGSPTTKQCEIARLLRAIGLHHEAEQALRTDLRARLRRGRRRLKVRLIRSSRRLRRQVRV</sequence>
<dbReference type="Proteomes" id="UP001304298">
    <property type="component" value="Unassembled WGS sequence"/>
</dbReference>
<evidence type="ECO:0008006" key="3">
    <source>
        <dbReference type="Google" id="ProtNLM"/>
    </source>
</evidence>
<gene>
    <name evidence="1" type="ORF">VA596_32845</name>
</gene>
<dbReference type="EMBL" id="JAYFSI010000009">
    <property type="protein sequence ID" value="MEA5364358.1"/>
    <property type="molecule type" value="Genomic_DNA"/>
</dbReference>
<reference evidence="1 2" key="1">
    <citation type="submission" date="2023-12" db="EMBL/GenBank/DDBJ databases">
        <title>Amycolatopsis sp. V23-08.</title>
        <authorList>
            <person name="Somphong A."/>
        </authorList>
    </citation>
    <scope>NUCLEOTIDE SEQUENCE [LARGE SCALE GENOMIC DNA]</scope>
    <source>
        <strain evidence="1 2">V23-08</strain>
    </source>
</reference>
<dbReference type="RefSeq" id="WP_323332102.1">
    <property type="nucleotide sequence ID" value="NZ_JAYFSI010000009.1"/>
</dbReference>
<evidence type="ECO:0000313" key="1">
    <source>
        <dbReference type="EMBL" id="MEA5364358.1"/>
    </source>
</evidence>